<dbReference type="CDD" id="cd12249">
    <property type="entry name" value="RRM1_hnRNPR_like"/>
    <property type="match status" value="1"/>
</dbReference>
<keyword evidence="3" id="KW-0677">Repeat</keyword>
<evidence type="ECO:0000256" key="1">
    <source>
        <dbReference type="ARBA" id="ARBA00004496"/>
    </source>
</evidence>
<dbReference type="Gene3D" id="3.30.160.20">
    <property type="match status" value="1"/>
</dbReference>
<dbReference type="Proteomes" id="UP000694865">
    <property type="component" value="Unplaced"/>
</dbReference>
<feature type="region of interest" description="Disordered" evidence="6">
    <location>
        <begin position="593"/>
        <end position="627"/>
    </location>
</feature>
<feature type="domain" description="RRM" evidence="7">
    <location>
        <begin position="155"/>
        <end position="237"/>
    </location>
</feature>
<dbReference type="SUPFAM" id="SSF54928">
    <property type="entry name" value="RNA-binding domain, RBD"/>
    <property type="match status" value="2"/>
</dbReference>
<keyword evidence="4 5" id="KW-0694">RNA-binding</keyword>
<dbReference type="NCBIfam" id="TIGR01648">
    <property type="entry name" value="hnRNP-R-Q"/>
    <property type="match status" value="1"/>
</dbReference>
<feature type="domain" description="RRM" evidence="7">
    <location>
        <begin position="250"/>
        <end position="322"/>
    </location>
</feature>
<dbReference type="CDD" id="cd12250">
    <property type="entry name" value="RRM2_hnRNPR_like"/>
    <property type="match status" value="1"/>
</dbReference>
<dbReference type="InterPro" id="IPR035979">
    <property type="entry name" value="RBD_domain_sf"/>
</dbReference>
<dbReference type="RefSeq" id="XP_006818848.1">
    <property type="nucleotide sequence ID" value="XM_006818785.1"/>
</dbReference>
<dbReference type="PANTHER" id="PTHR21245">
    <property type="entry name" value="HETEROGENEOUS NUCLEAR RIBONUCLEOPROTEIN"/>
    <property type="match status" value="1"/>
</dbReference>
<protein>
    <submittedName>
        <fullName evidence="9">APOBEC1 complementation factor isoform X1</fullName>
    </submittedName>
    <submittedName>
        <fullName evidence="10">APOBEC1 complementation factor isoform X2</fullName>
    </submittedName>
</protein>
<dbReference type="PROSITE" id="PS50102">
    <property type="entry name" value="RRM"/>
    <property type="match status" value="3"/>
</dbReference>
<sequence length="627" mass="69665">MTAEDSVVVPNSQASNMETISGKTQPPEGIAGARNETALLSLMERTGYNIIQENGQRKYGGPPPNWEGITPGRGCEIFVGKIPRDLFEDELVPVFMSVGLIYEMRLMMDFSGNNRGYAFVMYTNKEDAKKAIKQLNNYEIRKGRYLGVCASVDNCRLFVGGIPKNKKRDEILHEMQKVTEGVVDVIVYPSATDKTKNRGFAFVEYENHRAAAMARRKLIPGRIQLWGHQIAVDWAEPEQEVDEDIMKTVKVLYVRNLMLNTTEETIEKEFNSLKEGSVERVKKIRDYAFVHFVTREDALYALNAMNGHNVDGSVVEVVLAKPVDRENYVRYTRGGARGTFSQGYVAPFGYDPNYGPPQTANYYGQFPQATNTRYQEFENHPSARGGMIRGRGRSAAGSRGAGGRGYLAYNMGRGYGRGFYDKKNPVEPRLYDIVPGMELTPTNPLTLKPSAIKSATQYLEEICNKNNWGNPVYTLHSTRGHENVQLFLYKVSVPALANHFPNSFQPNKLCPSVDEAKSYAAEYVLIQLGVPLDGSAGEVPVTMTTTPSNFQDRPIGPTGYAMANGGARATEATPYPAYVPITSAPSIMAQGKMLQGGLSQDNQTPTASPYYNQASYPPTPEMYQQYS</sequence>
<proteinExistence type="predicted"/>
<evidence type="ECO:0000256" key="4">
    <source>
        <dbReference type="ARBA" id="ARBA00022884"/>
    </source>
</evidence>
<organism evidence="8 9">
    <name type="scientific">Saccoglossus kowalevskii</name>
    <name type="common">Acorn worm</name>
    <dbReference type="NCBI Taxonomy" id="10224"/>
    <lineage>
        <taxon>Eukaryota</taxon>
        <taxon>Metazoa</taxon>
        <taxon>Hemichordata</taxon>
        <taxon>Enteropneusta</taxon>
        <taxon>Harrimaniidae</taxon>
        <taxon>Saccoglossus</taxon>
    </lineage>
</organism>
<gene>
    <name evidence="9 10" type="primary">A1CF</name>
</gene>
<evidence type="ECO:0000259" key="7">
    <source>
        <dbReference type="PROSITE" id="PS50102"/>
    </source>
</evidence>
<dbReference type="SUPFAM" id="SSF54768">
    <property type="entry name" value="dsRNA-binding domain-like"/>
    <property type="match status" value="1"/>
</dbReference>
<dbReference type="InterPro" id="IPR044461">
    <property type="entry name" value="A1CF_DSRM"/>
</dbReference>
<evidence type="ECO:0000256" key="3">
    <source>
        <dbReference type="ARBA" id="ARBA00022737"/>
    </source>
</evidence>
<dbReference type="InterPro" id="IPR012677">
    <property type="entry name" value="Nucleotide-bd_a/b_plait_sf"/>
</dbReference>
<dbReference type="Gene3D" id="3.30.70.330">
    <property type="match status" value="3"/>
</dbReference>
<dbReference type="SMART" id="SM00360">
    <property type="entry name" value="RRM"/>
    <property type="match status" value="3"/>
</dbReference>
<dbReference type="Pfam" id="PF00076">
    <property type="entry name" value="RRM_1"/>
    <property type="match status" value="3"/>
</dbReference>
<reference evidence="9 10" key="1">
    <citation type="submission" date="2025-05" db="UniProtKB">
        <authorList>
            <consortium name="RefSeq"/>
        </authorList>
    </citation>
    <scope>IDENTIFICATION</scope>
    <source>
        <tissue evidence="9 10">Testes</tissue>
    </source>
</reference>
<name>A0ABM0MFQ7_SACKO</name>
<keyword evidence="2" id="KW-0963">Cytoplasm</keyword>
<dbReference type="InterPro" id="IPR006535">
    <property type="entry name" value="HnRNP_R/Q_splicing_fac"/>
</dbReference>
<feature type="compositionally biased region" description="Polar residues" evidence="6">
    <location>
        <begin position="597"/>
        <end position="627"/>
    </location>
</feature>
<dbReference type="CDD" id="cd19900">
    <property type="entry name" value="DSRM_A1CF"/>
    <property type="match status" value="1"/>
</dbReference>
<evidence type="ECO:0000313" key="9">
    <source>
        <dbReference type="RefSeq" id="XP_006818848.1"/>
    </source>
</evidence>
<evidence type="ECO:0000256" key="6">
    <source>
        <dbReference type="SAM" id="MobiDB-lite"/>
    </source>
</evidence>
<feature type="domain" description="RRM" evidence="7">
    <location>
        <begin position="75"/>
        <end position="153"/>
    </location>
</feature>
<dbReference type="InterPro" id="IPR000504">
    <property type="entry name" value="RRM_dom"/>
</dbReference>
<comment type="subcellular location">
    <subcellularLocation>
        <location evidence="1">Cytoplasm</location>
    </subcellularLocation>
</comment>
<evidence type="ECO:0000313" key="10">
    <source>
        <dbReference type="RefSeq" id="XP_006818849.1"/>
    </source>
</evidence>
<dbReference type="Pfam" id="PF14709">
    <property type="entry name" value="DND1_DSRM"/>
    <property type="match status" value="1"/>
</dbReference>
<accession>A0ABM0MFQ7</accession>
<evidence type="ECO:0000256" key="2">
    <source>
        <dbReference type="ARBA" id="ARBA00022490"/>
    </source>
</evidence>
<evidence type="ECO:0000313" key="8">
    <source>
        <dbReference type="Proteomes" id="UP000694865"/>
    </source>
</evidence>
<dbReference type="GeneID" id="100370615"/>
<keyword evidence="8" id="KW-1185">Reference proteome</keyword>
<evidence type="ECO:0000256" key="5">
    <source>
        <dbReference type="PROSITE-ProRule" id="PRU00176"/>
    </source>
</evidence>
<dbReference type="RefSeq" id="XP_006818849.1">
    <property type="nucleotide sequence ID" value="XM_006818786.1"/>
</dbReference>